<proteinExistence type="predicted"/>
<accession>A0A6A6C6I7</accession>
<dbReference type="GeneID" id="54561685"/>
<dbReference type="AlphaFoldDB" id="A0A6A6C6I7"/>
<dbReference type="PANTHER" id="PTHR33361">
    <property type="entry name" value="GLR0591 PROTEIN"/>
    <property type="match status" value="1"/>
</dbReference>
<keyword evidence="2" id="KW-1185">Reference proteome</keyword>
<gene>
    <name evidence="1" type="ORF">M409DRAFT_27087</name>
</gene>
<dbReference type="SUPFAM" id="SSF55486">
    <property type="entry name" value="Metalloproteases ('zincins'), catalytic domain"/>
    <property type="match status" value="1"/>
</dbReference>
<evidence type="ECO:0000313" key="2">
    <source>
        <dbReference type="Proteomes" id="UP000799537"/>
    </source>
</evidence>
<sequence>MQVFVHSLAADLRDIETFYPLTFSTTRLHQLQKYISRKLDDLQAFPFHALDQSEAAQYAETDHYFSPWMPPLAELCLWRQQVTRFQGLTAAARMSDAIVCIKQLSDELRDNGEQAAGAQEKIIANRAARMAAELHDVLEEAVNFYRDYDPVITWWLASPWKSLSEAIRGLVRLLQRKSGNNMDTSAGDIIGQPLGRKAILDELEAECIPYTPEELVEIGEREFAWCEAHMVLATKALGFRDPREALEHTRNSFVNPGEQIHVVHDLASEALNYVVALDLITVPDIAKDCWRTVMMTPEQQRVNPFFTSGTEITVSYPTAGMCHQDKLMSMRGNNPPFSRATVHHELIPGHHLQFYYMDRYHPHRKLFETPFWIEGWALYWEFLLWDRGFPSQISQTYATNEAQNRIGMLFWRMHRCARIIFSIKFHLRQMDPQECVDLLVERVGHERATAEGEVRRSLNGDYSPLYQAGYMLGALQLYALRKEVLGPNGVWTEKEFHDRIMKENMMPIELLRAVLKQDPLSPDWQSQWRFYSQKV</sequence>
<evidence type="ECO:0008006" key="3">
    <source>
        <dbReference type="Google" id="ProtNLM"/>
    </source>
</evidence>
<reference evidence="1" key="1">
    <citation type="journal article" date="2020" name="Stud. Mycol.">
        <title>101 Dothideomycetes genomes: a test case for predicting lifestyles and emergence of pathogens.</title>
        <authorList>
            <person name="Haridas S."/>
            <person name="Albert R."/>
            <person name="Binder M."/>
            <person name="Bloem J."/>
            <person name="Labutti K."/>
            <person name="Salamov A."/>
            <person name="Andreopoulos B."/>
            <person name="Baker S."/>
            <person name="Barry K."/>
            <person name="Bills G."/>
            <person name="Bluhm B."/>
            <person name="Cannon C."/>
            <person name="Castanera R."/>
            <person name="Culley D."/>
            <person name="Daum C."/>
            <person name="Ezra D."/>
            <person name="Gonzalez J."/>
            <person name="Henrissat B."/>
            <person name="Kuo A."/>
            <person name="Liang C."/>
            <person name="Lipzen A."/>
            <person name="Lutzoni F."/>
            <person name="Magnuson J."/>
            <person name="Mondo S."/>
            <person name="Nolan M."/>
            <person name="Ohm R."/>
            <person name="Pangilinan J."/>
            <person name="Park H.-J."/>
            <person name="Ramirez L."/>
            <person name="Alfaro M."/>
            <person name="Sun H."/>
            <person name="Tritt A."/>
            <person name="Yoshinaga Y."/>
            <person name="Zwiers L.-H."/>
            <person name="Turgeon B."/>
            <person name="Goodwin S."/>
            <person name="Spatafora J."/>
            <person name="Crous P."/>
            <person name="Grigoriev I."/>
        </authorList>
    </citation>
    <scope>NUCLEOTIDE SEQUENCE</scope>
    <source>
        <strain evidence="1">ATCC 36951</strain>
    </source>
</reference>
<dbReference type="OrthoDB" id="5959877at2759"/>
<dbReference type="InterPro" id="IPR010281">
    <property type="entry name" value="DUF885"/>
</dbReference>
<organism evidence="1 2">
    <name type="scientific">Zasmidium cellare ATCC 36951</name>
    <dbReference type="NCBI Taxonomy" id="1080233"/>
    <lineage>
        <taxon>Eukaryota</taxon>
        <taxon>Fungi</taxon>
        <taxon>Dikarya</taxon>
        <taxon>Ascomycota</taxon>
        <taxon>Pezizomycotina</taxon>
        <taxon>Dothideomycetes</taxon>
        <taxon>Dothideomycetidae</taxon>
        <taxon>Mycosphaerellales</taxon>
        <taxon>Mycosphaerellaceae</taxon>
        <taxon>Zasmidium</taxon>
    </lineage>
</organism>
<dbReference type="PANTHER" id="PTHR33361:SF2">
    <property type="entry name" value="DUF885 DOMAIN-CONTAINING PROTEIN"/>
    <property type="match status" value="1"/>
</dbReference>
<dbReference type="EMBL" id="ML993613">
    <property type="protein sequence ID" value="KAF2162463.1"/>
    <property type="molecule type" value="Genomic_DNA"/>
</dbReference>
<protein>
    <recommendedName>
        <fullName evidence="3">X-Pro dipeptidyl-peptidase</fullName>
    </recommendedName>
</protein>
<dbReference type="Pfam" id="PF05960">
    <property type="entry name" value="DUF885"/>
    <property type="match status" value="1"/>
</dbReference>
<dbReference type="Proteomes" id="UP000799537">
    <property type="component" value="Unassembled WGS sequence"/>
</dbReference>
<dbReference type="RefSeq" id="XP_033663352.1">
    <property type="nucleotide sequence ID" value="XM_033808413.1"/>
</dbReference>
<name>A0A6A6C6I7_ZASCE</name>
<evidence type="ECO:0000313" key="1">
    <source>
        <dbReference type="EMBL" id="KAF2162463.1"/>
    </source>
</evidence>